<protein>
    <submittedName>
        <fullName evidence="1">Uncharacterized protein</fullName>
    </submittedName>
</protein>
<sequence>MPVVYINITLLKEN</sequence>
<accession>A0A9D4E2C0</accession>
<evidence type="ECO:0000313" key="2">
    <source>
        <dbReference type="Proteomes" id="UP000828390"/>
    </source>
</evidence>
<comment type="caution">
    <text evidence="1">The sequence shown here is derived from an EMBL/GenBank/DDBJ whole genome shotgun (WGS) entry which is preliminary data.</text>
</comment>
<keyword evidence="2" id="KW-1185">Reference proteome</keyword>
<name>A0A9D4E2C0_DREPO</name>
<gene>
    <name evidence="1" type="ORF">DPMN_173834</name>
</gene>
<reference evidence="1" key="1">
    <citation type="journal article" date="2019" name="bioRxiv">
        <title>The Genome of the Zebra Mussel, Dreissena polymorpha: A Resource for Invasive Species Research.</title>
        <authorList>
            <person name="McCartney M.A."/>
            <person name="Auch B."/>
            <person name="Kono T."/>
            <person name="Mallez S."/>
            <person name="Zhang Y."/>
            <person name="Obille A."/>
            <person name="Becker A."/>
            <person name="Abrahante J.E."/>
            <person name="Garbe J."/>
            <person name="Badalamenti J.P."/>
            <person name="Herman A."/>
            <person name="Mangelson H."/>
            <person name="Liachko I."/>
            <person name="Sullivan S."/>
            <person name="Sone E.D."/>
            <person name="Koren S."/>
            <person name="Silverstein K.A.T."/>
            <person name="Beckman K.B."/>
            <person name="Gohl D.M."/>
        </authorList>
    </citation>
    <scope>NUCLEOTIDE SEQUENCE</scope>
    <source>
        <strain evidence="1">Duluth1</strain>
        <tissue evidence="1">Whole animal</tissue>
    </source>
</reference>
<proteinExistence type="predicted"/>
<organism evidence="1 2">
    <name type="scientific">Dreissena polymorpha</name>
    <name type="common">Zebra mussel</name>
    <name type="synonym">Mytilus polymorpha</name>
    <dbReference type="NCBI Taxonomy" id="45954"/>
    <lineage>
        <taxon>Eukaryota</taxon>
        <taxon>Metazoa</taxon>
        <taxon>Spiralia</taxon>
        <taxon>Lophotrochozoa</taxon>
        <taxon>Mollusca</taxon>
        <taxon>Bivalvia</taxon>
        <taxon>Autobranchia</taxon>
        <taxon>Heteroconchia</taxon>
        <taxon>Euheterodonta</taxon>
        <taxon>Imparidentia</taxon>
        <taxon>Neoheterodontei</taxon>
        <taxon>Myida</taxon>
        <taxon>Dreissenoidea</taxon>
        <taxon>Dreissenidae</taxon>
        <taxon>Dreissena</taxon>
    </lineage>
</organism>
<evidence type="ECO:0000313" key="1">
    <source>
        <dbReference type="EMBL" id="KAH3772494.1"/>
    </source>
</evidence>
<reference evidence="1" key="2">
    <citation type="submission" date="2020-11" db="EMBL/GenBank/DDBJ databases">
        <authorList>
            <person name="McCartney M.A."/>
            <person name="Auch B."/>
            <person name="Kono T."/>
            <person name="Mallez S."/>
            <person name="Becker A."/>
            <person name="Gohl D.M."/>
            <person name="Silverstein K.A.T."/>
            <person name="Koren S."/>
            <person name="Bechman K.B."/>
            <person name="Herman A."/>
            <person name="Abrahante J.E."/>
            <person name="Garbe J."/>
        </authorList>
    </citation>
    <scope>NUCLEOTIDE SEQUENCE</scope>
    <source>
        <strain evidence="1">Duluth1</strain>
        <tissue evidence="1">Whole animal</tissue>
    </source>
</reference>
<dbReference type="EMBL" id="JAIWYP010000009">
    <property type="protein sequence ID" value="KAH3772494.1"/>
    <property type="molecule type" value="Genomic_DNA"/>
</dbReference>
<dbReference type="Proteomes" id="UP000828390">
    <property type="component" value="Unassembled WGS sequence"/>
</dbReference>